<dbReference type="Proteomes" id="UP000014003">
    <property type="component" value="Unassembled WGS sequence"/>
</dbReference>
<dbReference type="EMBL" id="AHDZ01000047">
    <property type="protein sequence ID" value="EOO12774.1"/>
    <property type="molecule type" value="Genomic_DNA"/>
</dbReference>
<name>R8CME6_BACCE</name>
<dbReference type="InterPro" id="IPR025020">
    <property type="entry name" value="DUF3908"/>
</dbReference>
<dbReference type="PATRIC" id="fig|1053205.3.peg.4841"/>
<accession>R8CME6</accession>
<proteinExistence type="predicted"/>
<reference evidence="1 2" key="1">
    <citation type="submission" date="2012-12" db="EMBL/GenBank/DDBJ databases">
        <title>The Genome Sequence of Bacillus cereus HuA3-9.</title>
        <authorList>
            <consortium name="The Broad Institute Genome Sequencing Platform"/>
            <consortium name="The Broad Institute Genome Sequencing Center for Infectious Disease"/>
            <person name="Feldgarden M."/>
            <person name="Van der Auwera G.A."/>
            <person name="Mahillon J."/>
            <person name="Duprez V."/>
            <person name="Timmery S."/>
            <person name="Mattelet C."/>
            <person name="Dierick K."/>
            <person name="Sun M."/>
            <person name="Yu Z."/>
            <person name="Zhu L."/>
            <person name="Hu X."/>
            <person name="Shank E.B."/>
            <person name="Swiecicka I."/>
            <person name="Hansen B.M."/>
            <person name="Andrup L."/>
            <person name="Walker B."/>
            <person name="Young S.K."/>
            <person name="Zeng Q."/>
            <person name="Gargeya S."/>
            <person name="Fitzgerald M."/>
            <person name="Haas B."/>
            <person name="Abouelleil A."/>
            <person name="Alvarado L."/>
            <person name="Arachchi H.M."/>
            <person name="Berlin A.M."/>
            <person name="Chapman S.B."/>
            <person name="Dewar J."/>
            <person name="Goldberg J."/>
            <person name="Griggs A."/>
            <person name="Gujja S."/>
            <person name="Hansen M."/>
            <person name="Howarth C."/>
            <person name="Imamovic A."/>
            <person name="Larimer J."/>
            <person name="McCowan C."/>
            <person name="Murphy C."/>
            <person name="Neiman D."/>
            <person name="Pearson M."/>
            <person name="Priest M."/>
            <person name="Roberts A."/>
            <person name="Saif S."/>
            <person name="Shea T."/>
            <person name="Sisk P."/>
            <person name="Sykes S."/>
            <person name="Wortman J."/>
            <person name="Nusbaum C."/>
            <person name="Birren B."/>
        </authorList>
    </citation>
    <scope>NUCLEOTIDE SEQUENCE [LARGE SCALE GENOMIC DNA]</scope>
    <source>
        <strain evidence="1 2">HuA3-9</strain>
    </source>
</reference>
<gene>
    <name evidence="1" type="ORF">IGA_04788</name>
</gene>
<organism evidence="1 2">
    <name type="scientific">Bacillus cereus HuA3-9</name>
    <dbReference type="NCBI Taxonomy" id="1053205"/>
    <lineage>
        <taxon>Bacteria</taxon>
        <taxon>Bacillati</taxon>
        <taxon>Bacillota</taxon>
        <taxon>Bacilli</taxon>
        <taxon>Bacillales</taxon>
        <taxon>Bacillaceae</taxon>
        <taxon>Bacillus</taxon>
        <taxon>Bacillus cereus group</taxon>
    </lineage>
</organism>
<dbReference type="RefSeq" id="WP_016096803.1">
    <property type="nucleotide sequence ID" value="NZ_KB976148.1"/>
</dbReference>
<comment type="caution">
    <text evidence="1">The sequence shown here is derived from an EMBL/GenBank/DDBJ whole genome shotgun (WGS) entry which is preliminary data.</text>
</comment>
<dbReference type="AlphaFoldDB" id="R8CME6"/>
<dbReference type="Pfam" id="PF13048">
    <property type="entry name" value="DUF3908"/>
    <property type="match status" value="1"/>
</dbReference>
<protein>
    <recommendedName>
        <fullName evidence="3">YokE-like PH domain-containing protein</fullName>
    </recommendedName>
</protein>
<sequence>MKVIMKNDYFQIDTAREQALSRGREDEFKYIQSLVEKFHTVSNESVFYPKNMFEVGKGYKLFFFLENEVVIGESILNKEQKELATITKMKYINVKEVKLSYLDMTSQSTVLPNTLEITFDNGKSIVLDSVVDSKDKKVNSFINKIERIYLMLK</sequence>
<evidence type="ECO:0000313" key="2">
    <source>
        <dbReference type="Proteomes" id="UP000014003"/>
    </source>
</evidence>
<evidence type="ECO:0008006" key="3">
    <source>
        <dbReference type="Google" id="ProtNLM"/>
    </source>
</evidence>
<evidence type="ECO:0000313" key="1">
    <source>
        <dbReference type="EMBL" id="EOO12774.1"/>
    </source>
</evidence>
<dbReference type="HOGENOM" id="CLU_1727645_0_0_9"/>